<protein>
    <submittedName>
        <fullName evidence="3">Unnamed protein product</fullName>
    </submittedName>
</protein>
<gene>
    <name evidence="3" type="ORF">Pfra01_000711200</name>
</gene>
<dbReference type="EMBL" id="BSXT01000625">
    <property type="protein sequence ID" value="GMF31253.1"/>
    <property type="molecule type" value="Genomic_DNA"/>
</dbReference>
<proteinExistence type="predicted"/>
<feature type="compositionally biased region" description="Polar residues" evidence="2">
    <location>
        <begin position="255"/>
        <end position="265"/>
    </location>
</feature>
<organism evidence="3 4">
    <name type="scientific">Phytophthora fragariaefolia</name>
    <dbReference type="NCBI Taxonomy" id="1490495"/>
    <lineage>
        <taxon>Eukaryota</taxon>
        <taxon>Sar</taxon>
        <taxon>Stramenopiles</taxon>
        <taxon>Oomycota</taxon>
        <taxon>Peronosporomycetes</taxon>
        <taxon>Peronosporales</taxon>
        <taxon>Peronosporaceae</taxon>
        <taxon>Phytophthora</taxon>
    </lineage>
</organism>
<evidence type="ECO:0000313" key="3">
    <source>
        <dbReference type="EMBL" id="GMF31253.1"/>
    </source>
</evidence>
<evidence type="ECO:0000256" key="1">
    <source>
        <dbReference type="SAM" id="Coils"/>
    </source>
</evidence>
<dbReference type="Proteomes" id="UP001165121">
    <property type="component" value="Unassembled WGS sequence"/>
</dbReference>
<feature type="compositionally biased region" description="Acidic residues" evidence="2">
    <location>
        <begin position="18"/>
        <end position="28"/>
    </location>
</feature>
<name>A0A9W6UEX9_9STRA</name>
<sequence>MAIADPIPSDWIEPEPGFGEETDDEDDPLTYGGSTGKVRQKYLRDLTFYKRFSREQQQTARQRPATASDLETYRDCCRQLVTYMTAQMDTSPGFANQMEQIIRASYSSSGGFTLSSMVTEPLWVRYNRSIDAGASVTHTPARREHVIKIDTANDHAVAVTPLAVANANVTGLRPTCSPHVDLTSRYPTVGRGGKRQSRVQESQETKRPRHVVARNLYGAGKLDCEEKDEEDESGHESTQDSETETETEGQGATERQQAAPRQSDGNDGGLVWPCAGTDPMNRTPAYKQRLKTAIKLVDAENCNPPLGMVCTQRCDRDRSRMCDKHRNQGGNAMPCHNGMCCIWREIDTHTVRCQNSQCEFKNSVGLRQTMHGIQQSEQKLQATTDKLLAARAILARASIDAQGRGKSSAASQLESKIKRLEDKCARLEDTVAFHKEREGTFRADLNTVGANDEFLQTFESHYVKKRSRED</sequence>
<feature type="compositionally biased region" description="Acidic residues" evidence="2">
    <location>
        <begin position="225"/>
        <end position="247"/>
    </location>
</feature>
<reference evidence="3" key="1">
    <citation type="submission" date="2023-04" db="EMBL/GenBank/DDBJ databases">
        <title>Phytophthora fragariaefolia NBRC 109709.</title>
        <authorList>
            <person name="Ichikawa N."/>
            <person name="Sato H."/>
            <person name="Tonouchi N."/>
        </authorList>
    </citation>
    <scope>NUCLEOTIDE SEQUENCE</scope>
    <source>
        <strain evidence="3">NBRC 109709</strain>
    </source>
</reference>
<feature type="region of interest" description="Disordered" evidence="2">
    <location>
        <begin position="177"/>
        <end position="283"/>
    </location>
</feature>
<feature type="region of interest" description="Disordered" evidence="2">
    <location>
        <begin position="1"/>
        <end position="35"/>
    </location>
</feature>
<evidence type="ECO:0000256" key="2">
    <source>
        <dbReference type="SAM" id="MobiDB-lite"/>
    </source>
</evidence>
<dbReference type="AlphaFoldDB" id="A0A9W6UEX9"/>
<feature type="coiled-coil region" evidence="1">
    <location>
        <begin position="410"/>
        <end position="437"/>
    </location>
</feature>
<dbReference type="OrthoDB" id="106432at2759"/>
<keyword evidence="4" id="KW-1185">Reference proteome</keyword>
<keyword evidence="1" id="KW-0175">Coiled coil</keyword>
<accession>A0A9W6UEX9</accession>
<comment type="caution">
    <text evidence="3">The sequence shown here is derived from an EMBL/GenBank/DDBJ whole genome shotgun (WGS) entry which is preliminary data.</text>
</comment>
<evidence type="ECO:0000313" key="4">
    <source>
        <dbReference type="Proteomes" id="UP001165121"/>
    </source>
</evidence>